<evidence type="ECO:0000256" key="2">
    <source>
        <dbReference type="ARBA" id="ARBA00022475"/>
    </source>
</evidence>
<keyword evidence="8" id="KW-1185">Reference proteome</keyword>
<feature type="transmembrane region" description="Helical" evidence="6">
    <location>
        <begin position="51"/>
        <end position="69"/>
    </location>
</feature>
<evidence type="ECO:0000256" key="4">
    <source>
        <dbReference type="ARBA" id="ARBA00022989"/>
    </source>
</evidence>
<dbReference type="PANTHER" id="PTHR39087:SF2">
    <property type="entry name" value="UPF0104 MEMBRANE PROTEIN MJ1595"/>
    <property type="match status" value="1"/>
</dbReference>
<dbReference type="Pfam" id="PF03706">
    <property type="entry name" value="LPG_synthase_TM"/>
    <property type="match status" value="1"/>
</dbReference>
<evidence type="ECO:0000256" key="1">
    <source>
        <dbReference type="ARBA" id="ARBA00004651"/>
    </source>
</evidence>
<dbReference type="RefSeq" id="WP_068831270.1">
    <property type="nucleotide sequence ID" value="NZ_JBHSMX010000011.1"/>
</dbReference>
<evidence type="ECO:0000313" key="8">
    <source>
        <dbReference type="Proteomes" id="UP001596084"/>
    </source>
</evidence>
<keyword evidence="2" id="KW-1003">Cell membrane</keyword>
<dbReference type="PANTHER" id="PTHR39087">
    <property type="entry name" value="UPF0104 MEMBRANE PROTEIN MJ1595"/>
    <property type="match status" value="1"/>
</dbReference>
<reference evidence="8" key="1">
    <citation type="journal article" date="2019" name="Int. J. Syst. Evol. Microbiol.">
        <title>The Global Catalogue of Microorganisms (GCM) 10K type strain sequencing project: providing services to taxonomists for standard genome sequencing and annotation.</title>
        <authorList>
            <consortium name="The Broad Institute Genomics Platform"/>
            <consortium name="The Broad Institute Genome Sequencing Center for Infectious Disease"/>
            <person name="Wu L."/>
            <person name="Ma J."/>
        </authorList>
    </citation>
    <scope>NUCLEOTIDE SEQUENCE [LARGE SCALE GENOMIC DNA]</scope>
    <source>
        <strain evidence="8">CGMCC 4.7277</strain>
    </source>
</reference>
<keyword evidence="3 6" id="KW-0812">Transmembrane</keyword>
<dbReference type="Proteomes" id="UP001596084">
    <property type="component" value="Unassembled WGS sequence"/>
</dbReference>
<sequence length="319" mass="34056">MTDPRGQPGGGAVPFKLPVKQLLLVLGLVATAYAAALLLWGDSPKTSLARLWSWTGLQAGALCLLNYGLRGWRWRRWMAHYGRHFGPLQGLRLYLAGYAFTPTPGNVGEAVRGLMLARQPLGARQSLAIFGAERLADLLCLLLLCIPAGLWLLGKGEVRTAAPWLLGLAAVGGLAVCVGLALLLRHFAAVFRRHPWLQEAWHCLALRPLVWFVLTLAAWAAQGVAVWLVCRDMALPVDLFTATGFYALAMVAGALSALPAGLGGTEAVLTGLLVAQGASPGDALTMTVLVRLLTLWLAVGLGVMALLYSAAIHKEISFR</sequence>
<evidence type="ECO:0000256" key="5">
    <source>
        <dbReference type="ARBA" id="ARBA00023136"/>
    </source>
</evidence>
<name>A0ABW0Q844_9BURK</name>
<evidence type="ECO:0000256" key="6">
    <source>
        <dbReference type="SAM" id="Phobius"/>
    </source>
</evidence>
<evidence type="ECO:0000256" key="3">
    <source>
        <dbReference type="ARBA" id="ARBA00022692"/>
    </source>
</evidence>
<comment type="caution">
    <text evidence="7">The sequence shown here is derived from an EMBL/GenBank/DDBJ whole genome shotgun (WGS) entry which is preliminary data.</text>
</comment>
<feature type="transmembrane region" description="Helical" evidence="6">
    <location>
        <begin position="288"/>
        <end position="311"/>
    </location>
</feature>
<comment type="subcellular location">
    <subcellularLocation>
        <location evidence="1">Cell membrane</location>
        <topology evidence="1">Multi-pass membrane protein</topology>
    </subcellularLocation>
</comment>
<accession>A0ABW0Q844</accession>
<feature type="transmembrane region" description="Helical" evidence="6">
    <location>
        <begin position="165"/>
        <end position="188"/>
    </location>
</feature>
<dbReference type="EMBL" id="JBHSMX010000011">
    <property type="protein sequence ID" value="MFC5520613.1"/>
    <property type="molecule type" value="Genomic_DNA"/>
</dbReference>
<gene>
    <name evidence="7" type="ORF">ACFPP7_06745</name>
</gene>
<protein>
    <submittedName>
        <fullName evidence="7">YbhN family protein</fullName>
    </submittedName>
</protein>
<evidence type="ECO:0000313" key="7">
    <source>
        <dbReference type="EMBL" id="MFC5520613.1"/>
    </source>
</evidence>
<proteinExistence type="predicted"/>
<keyword evidence="5 6" id="KW-0472">Membrane</keyword>
<feature type="transmembrane region" description="Helical" evidence="6">
    <location>
        <begin position="135"/>
        <end position="153"/>
    </location>
</feature>
<feature type="transmembrane region" description="Helical" evidence="6">
    <location>
        <begin position="209"/>
        <end position="229"/>
    </location>
</feature>
<organism evidence="7 8">
    <name type="scientific">Polaromonas jejuensis</name>
    <dbReference type="NCBI Taxonomy" id="457502"/>
    <lineage>
        <taxon>Bacteria</taxon>
        <taxon>Pseudomonadati</taxon>
        <taxon>Pseudomonadota</taxon>
        <taxon>Betaproteobacteria</taxon>
        <taxon>Burkholderiales</taxon>
        <taxon>Comamonadaceae</taxon>
        <taxon>Polaromonas</taxon>
    </lineage>
</organism>
<feature type="transmembrane region" description="Helical" evidence="6">
    <location>
        <begin position="21"/>
        <end position="39"/>
    </location>
</feature>
<dbReference type="InterPro" id="IPR022791">
    <property type="entry name" value="L-PG_synthase/AglD"/>
</dbReference>
<keyword evidence="4 6" id="KW-1133">Transmembrane helix</keyword>